<keyword evidence="3" id="KW-1185">Reference proteome</keyword>
<gene>
    <name evidence="2" type="ORF">GCM10009123_18110</name>
</gene>
<name>A0ABN0T3E4_9GAMM</name>
<protein>
    <submittedName>
        <fullName evidence="2">Uncharacterized protein</fullName>
    </submittedName>
</protein>
<keyword evidence="1" id="KW-0472">Membrane</keyword>
<organism evidence="2 3">
    <name type="scientific">Kangiella japonica</name>
    <dbReference type="NCBI Taxonomy" id="647384"/>
    <lineage>
        <taxon>Bacteria</taxon>
        <taxon>Pseudomonadati</taxon>
        <taxon>Pseudomonadota</taxon>
        <taxon>Gammaproteobacteria</taxon>
        <taxon>Kangiellales</taxon>
        <taxon>Kangiellaceae</taxon>
        <taxon>Kangiella</taxon>
    </lineage>
</organism>
<evidence type="ECO:0000313" key="3">
    <source>
        <dbReference type="Proteomes" id="UP001501221"/>
    </source>
</evidence>
<accession>A0ABN0T3E4</accession>
<dbReference type="RefSeq" id="WP_343989464.1">
    <property type="nucleotide sequence ID" value="NZ_BAAAFM010000008.1"/>
</dbReference>
<dbReference type="Proteomes" id="UP001501221">
    <property type="component" value="Unassembled WGS sequence"/>
</dbReference>
<reference evidence="2 3" key="1">
    <citation type="journal article" date="2019" name="Int. J. Syst. Evol. Microbiol.">
        <title>The Global Catalogue of Microorganisms (GCM) 10K type strain sequencing project: providing services to taxonomists for standard genome sequencing and annotation.</title>
        <authorList>
            <consortium name="The Broad Institute Genomics Platform"/>
            <consortium name="The Broad Institute Genome Sequencing Center for Infectious Disease"/>
            <person name="Wu L."/>
            <person name="Ma J."/>
        </authorList>
    </citation>
    <scope>NUCLEOTIDE SEQUENCE [LARGE SCALE GENOMIC DNA]</scope>
    <source>
        <strain evidence="2 3">JCM 16211</strain>
    </source>
</reference>
<evidence type="ECO:0000256" key="1">
    <source>
        <dbReference type="SAM" id="Phobius"/>
    </source>
</evidence>
<keyword evidence="1" id="KW-0812">Transmembrane</keyword>
<keyword evidence="1" id="KW-1133">Transmembrane helix</keyword>
<dbReference type="EMBL" id="BAAAFM010000008">
    <property type="protein sequence ID" value="GAA0211325.1"/>
    <property type="molecule type" value="Genomic_DNA"/>
</dbReference>
<proteinExistence type="predicted"/>
<comment type="caution">
    <text evidence="2">The sequence shown here is derived from an EMBL/GenBank/DDBJ whole genome shotgun (WGS) entry which is preliminary data.</text>
</comment>
<feature type="transmembrane region" description="Helical" evidence="1">
    <location>
        <begin position="55"/>
        <end position="76"/>
    </location>
</feature>
<sequence>MSEHTEQQLRSTLKSELSSSNIYQPSSEQDAIFQENLARLSNNGSTKTSRVKHPWYIAVMLLIVIGFAAIIGQNYIGTSQVSNSDISSNNEMSIPELIAASNHLEIEIANIESNHNNPLHHIEILKVREDIVELDKAINQLYQSGLTSPNDDIQALWHKRLELARYLKGLYTNQYVMARI</sequence>
<evidence type="ECO:0000313" key="2">
    <source>
        <dbReference type="EMBL" id="GAA0211325.1"/>
    </source>
</evidence>